<keyword evidence="4" id="KW-0862">Zinc</keyword>
<dbReference type="GO" id="GO:0005634">
    <property type="term" value="C:nucleus"/>
    <property type="evidence" value="ECO:0007669"/>
    <property type="project" value="UniProtKB-SubCell"/>
</dbReference>
<comment type="caution">
    <text evidence="8">The sequence shown here is derived from an EMBL/GenBank/DDBJ whole genome shotgun (WGS) entry which is preliminary data.</text>
</comment>
<evidence type="ECO:0000256" key="6">
    <source>
        <dbReference type="SAM" id="MobiDB-lite"/>
    </source>
</evidence>
<dbReference type="InterPro" id="IPR052035">
    <property type="entry name" value="ZnF_BED_domain_contain"/>
</dbReference>
<evidence type="ECO:0000256" key="1">
    <source>
        <dbReference type="ARBA" id="ARBA00004123"/>
    </source>
</evidence>
<organism evidence="8 9">
    <name type="scientific">Rhizoctonia solani</name>
    <dbReference type="NCBI Taxonomy" id="456999"/>
    <lineage>
        <taxon>Eukaryota</taxon>
        <taxon>Fungi</taxon>
        <taxon>Dikarya</taxon>
        <taxon>Basidiomycota</taxon>
        <taxon>Agaricomycotina</taxon>
        <taxon>Agaricomycetes</taxon>
        <taxon>Cantharellales</taxon>
        <taxon>Ceratobasidiaceae</taxon>
        <taxon>Rhizoctonia</taxon>
    </lineage>
</organism>
<dbReference type="EMBL" id="CAJMWT010002338">
    <property type="protein sequence ID" value="CAE6440228.1"/>
    <property type="molecule type" value="Genomic_DNA"/>
</dbReference>
<evidence type="ECO:0000313" key="9">
    <source>
        <dbReference type="Proteomes" id="UP000663843"/>
    </source>
</evidence>
<dbReference type="GO" id="GO:0008270">
    <property type="term" value="F:zinc ion binding"/>
    <property type="evidence" value="ECO:0007669"/>
    <property type="project" value="UniProtKB-KW"/>
</dbReference>
<dbReference type="PANTHER" id="PTHR46481:SF10">
    <property type="entry name" value="ZINC FINGER BED DOMAIN-CONTAINING PROTEIN 39"/>
    <property type="match status" value="1"/>
</dbReference>
<gene>
    <name evidence="8" type="ORF">RDB_LOCUS74387</name>
</gene>
<dbReference type="InterPro" id="IPR008906">
    <property type="entry name" value="HATC_C_dom"/>
</dbReference>
<feature type="domain" description="HAT C-terminal dimerisation" evidence="7">
    <location>
        <begin position="454"/>
        <end position="535"/>
    </location>
</feature>
<dbReference type="PANTHER" id="PTHR46481">
    <property type="entry name" value="ZINC FINGER BED DOMAIN-CONTAINING PROTEIN 4"/>
    <property type="match status" value="1"/>
</dbReference>
<evidence type="ECO:0000256" key="3">
    <source>
        <dbReference type="ARBA" id="ARBA00022771"/>
    </source>
</evidence>
<evidence type="ECO:0000256" key="5">
    <source>
        <dbReference type="ARBA" id="ARBA00023242"/>
    </source>
</evidence>
<accession>A0A8H2Y4R4</accession>
<reference evidence="8" key="1">
    <citation type="submission" date="2021-01" db="EMBL/GenBank/DDBJ databases">
        <authorList>
            <person name="Kaushik A."/>
        </authorList>
    </citation>
    <scope>NUCLEOTIDE SEQUENCE</scope>
    <source>
        <strain evidence="8">AG2-2IIIB</strain>
    </source>
</reference>
<proteinExistence type="predicted"/>
<dbReference type="Proteomes" id="UP000663843">
    <property type="component" value="Unassembled WGS sequence"/>
</dbReference>
<evidence type="ECO:0000256" key="4">
    <source>
        <dbReference type="ARBA" id="ARBA00022833"/>
    </source>
</evidence>
<dbReference type="AlphaFoldDB" id="A0A8H2Y4R4"/>
<feature type="region of interest" description="Disordered" evidence="6">
    <location>
        <begin position="552"/>
        <end position="575"/>
    </location>
</feature>
<name>A0A8H2Y4R4_9AGAM</name>
<evidence type="ECO:0000259" key="7">
    <source>
        <dbReference type="Pfam" id="PF05699"/>
    </source>
</evidence>
<dbReference type="GO" id="GO:0046983">
    <property type="term" value="F:protein dimerization activity"/>
    <property type="evidence" value="ECO:0007669"/>
    <property type="project" value="InterPro"/>
</dbReference>
<comment type="subcellular location">
    <subcellularLocation>
        <location evidence="1">Nucleus</location>
    </subcellularLocation>
</comment>
<sequence>MAVTGHYINEAKDNMATLMAFRIVEGAHAGVILAQHIFEVLKEYNIVHKVGSVTLDNASNNNTMMEELAKMIRAEGYDFDKEGNRIRCFPHIINLAVTAFMDALGSTGDEYLANRIQTNNPPSEERQNYLSALKQRPDKKCRAIVVALRKGQRRAAFQQTILEGNKNGHFKQTQTVKISGPDGELIDSKIEVIIKLRVLQLILDVPTRWSSTRSMLDRFAEEYPAIWEYLNKNKEIFAELIMSDLEFRVLQDILACLNVPHRAQELLSSEQTPTLSLAFPVYDQLIYSWRQLAKRLGPYSHAIECGIAKIEDYMALSRSSPVHIVAMVMNPCIKYTHIDARWTPSQKKYAREVMKNFMLQHLEARELHSAASAQEDLSTRASQAQGRGFNSLFLEPEGYDNDHGFTPPQSPEASVRIQPTPQRPLFGVFASSPYSSSPSRAASLHRTLIVEAEHERYVKEKLVPLSELGKLDLVKHWTSNESKFSLLHAVAMDVLPAQASSVSSERVFSSSKLTCTRARNRMSATTVESLQILKYALRNRYREKIPACITGGTDNPCAQEGSRGDSSDGARPSSTLSLMAGLGDVDWSHDAILDADVDSAS</sequence>
<keyword evidence="3" id="KW-0863">Zinc-finger</keyword>
<evidence type="ECO:0000256" key="2">
    <source>
        <dbReference type="ARBA" id="ARBA00022723"/>
    </source>
</evidence>
<dbReference type="InterPro" id="IPR012337">
    <property type="entry name" value="RNaseH-like_sf"/>
</dbReference>
<dbReference type="Pfam" id="PF05699">
    <property type="entry name" value="Dimer_Tnp_hAT"/>
    <property type="match status" value="1"/>
</dbReference>
<keyword evidence="2" id="KW-0479">Metal-binding</keyword>
<evidence type="ECO:0000313" key="8">
    <source>
        <dbReference type="EMBL" id="CAE6440228.1"/>
    </source>
</evidence>
<keyword evidence="5" id="KW-0539">Nucleus</keyword>
<protein>
    <recommendedName>
        <fullName evidence="7">HAT C-terminal dimerisation domain-containing protein</fullName>
    </recommendedName>
</protein>
<dbReference type="SUPFAM" id="SSF53098">
    <property type="entry name" value="Ribonuclease H-like"/>
    <property type="match status" value="1"/>
</dbReference>